<sequence>MSGGDEVAERRPSVRILAASGRTLPQPAQLPEDAVFIRKPLSATVVYQRLLNVHADGAAILRST</sequence>
<accession>A0ABQ5ZQZ2</accession>
<comment type="caution">
    <text evidence="1">The sequence shown here is derived from an EMBL/GenBank/DDBJ whole genome shotgun (WGS) entry which is preliminary data.</text>
</comment>
<dbReference type="Proteomes" id="UP001156702">
    <property type="component" value="Unassembled WGS sequence"/>
</dbReference>
<proteinExistence type="predicted"/>
<evidence type="ECO:0000313" key="2">
    <source>
        <dbReference type="Proteomes" id="UP001156702"/>
    </source>
</evidence>
<protein>
    <recommendedName>
        <fullName evidence="3">Response regulatory domain-containing protein</fullName>
    </recommendedName>
</protein>
<evidence type="ECO:0000313" key="1">
    <source>
        <dbReference type="EMBL" id="GLR54267.1"/>
    </source>
</evidence>
<organism evidence="1 2">
    <name type="scientific">Shinella yambaruensis</name>
    <dbReference type="NCBI Taxonomy" id="415996"/>
    <lineage>
        <taxon>Bacteria</taxon>
        <taxon>Pseudomonadati</taxon>
        <taxon>Pseudomonadota</taxon>
        <taxon>Alphaproteobacteria</taxon>
        <taxon>Hyphomicrobiales</taxon>
        <taxon>Rhizobiaceae</taxon>
        <taxon>Shinella</taxon>
    </lineage>
</organism>
<evidence type="ECO:0008006" key="3">
    <source>
        <dbReference type="Google" id="ProtNLM"/>
    </source>
</evidence>
<keyword evidence="2" id="KW-1185">Reference proteome</keyword>
<name>A0ABQ5ZQZ2_9HYPH</name>
<dbReference type="EMBL" id="BSOP01000049">
    <property type="protein sequence ID" value="GLR54267.1"/>
    <property type="molecule type" value="Genomic_DNA"/>
</dbReference>
<reference evidence="2" key="1">
    <citation type="journal article" date="2019" name="Int. J. Syst. Evol. Microbiol.">
        <title>The Global Catalogue of Microorganisms (GCM) 10K type strain sequencing project: providing services to taxonomists for standard genome sequencing and annotation.</title>
        <authorList>
            <consortium name="The Broad Institute Genomics Platform"/>
            <consortium name="The Broad Institute Genome Sequencing Center for Infectious Disease"/>
            <person name="Wu L."/>
            <person name="Ma J."/>
        </authorList>
    </citation>
    <scope>NUCLEOTIDE SEQUENCE [LARGE SCALE GENOMIC DNA]</scope>
    <source>
        <strain evidence="2">NBRC 102122</strain>
    </source>
</reference>
<gene>
    <name evidence="1" type="ORF">GCM10007923_54840</name>
</gene>